<organism evidence="2 3">
    <name type="scientific">Sphingobium fontiphilum</name>
    <dbReference type="NCBI Taxonomy" id="944425"/>
    <lineage>
        <taxon>Bacteria</taxon>
        <taxon>Pseudomonadati</taxon>
        <taxon>Pseudomonadota</taxon>
        <taxon>Alphaproteobacteria</taxon>
        <taxon>Sphingomonadales</taxon>
        <taxon>Sphingomonadaceae</taxon>
        <taxon>Sphingobium</taxon>
    </lineage>
</organism>
<protein>
    <recommendedName>
        <fullName evidence="4">DUF4402 domain-containing protein</fullName>
    </recommendedName>
</protein>
<dbReference type="Proteomes" id="UP000552757">
    <property type="component" value="Unassembled WGS sequence"/>
</dbReference>
<accession>A0A7W6GNV1</accession>
<dbReference type="Pfam" id="PF14352">
    <property type="entry name" value="DUF4402"/>
    <property type="match status" value="1"/>
</dbReference>
<name>A0A7W6GNV1_9SPHN</name>
<evidence type="ECO:0000313" key="3">
    <source>
        <dbReference type="Proteomes" id="UP000552757"/>
    </source>
</evidence>
<feature type="signal peptide" evidence="1">
    <location>
        <begin position="1"/>
        <end position="29"/>
    </location>
</feature>
<comment type="caution">
    <text evidence="2">The sequence shown here is derived from an EMBL/GenBank/DDBJ whole genome shotgun (WGS) entry which is preliminary data.</text>
</comment>
<keyword evidence="1" id="KW-0732">Signal</keyword>
<evidence type="ECO:0000313" key="2">
    <source>
        <dbReference type="EMBL" id="MBB3981708.1"/>
    </source>
</evidence>
<proteinExistence type="predicted"/>
<feature type="chain" id="PRO_5031366415" description="DUF4402 domain-containing protein" evidence="1">
    <location>
        <begin position="30"/>
        <end position="169"/>
    </location>
</feature>
<evidence type="ECO:0008006" key="4">
    <source>
        <dbReference type="Google" id="ProtNLM"/>
    </source>
</evidence>
<reference evidence="2 3" key="1">
    <citation type="submission" date="2020-08" db="EMBL/GenBank/DDBJ databases">
        <title>Genomic Encyclopedia of Type Strains, Phase IV (KMG-IV): sequencing the most valuable type-strain genomes for metagenomic binning, comparative biology and taxonomic classification.</title>
        <authorList>
            <person name="Goeker M."/>
        </authorList>
    </citation>
    <scope>NUCLEOTIDE SEQUENCE [LARGE SCALE GENOMIC DNA]</scope>
    <source>
        <strain evidence="2 3">DSM 29348</strain>
    </source>
</reference>
<dbReference type="AlphaFoldDB" id="A0A7W6GNV1"/>
<dbReference type="EMBL" id="JACIEB010000002">
    <property type="protein sequence ID" value="MBB3981708.1"/>
    <property type="molecule type" value="Genomic_DNA"/>
</dbReference>
<keyword evidence="3" id="KW-1185">Reference proteome</keyword>
<gene>
    <name evidence="2" type="ORF">GGR44_001355</name>
</gene>
<dbReference type="InterPro" id="IPR025514">
    <property type="entry name" value="DUF4402"/>
</dbReference>
<sequence length="169" mass="17458">MEKGRIILHPLMTALFLAVSFPLSSSANAQARPNFQATASVVIMRTLSAQQASVLRFGRVMPSAGGGAVTIFTDGHIACSGMRLCDAQAAPAHFVVTGSDTLVAVSVPDEVVLVGPGGDSLRLTPSLSTSQIALSDGQETVTIGGTLAIGADQSLGSYAGQYEIKFEYQ</sequence>
<evidence type="ECO:0000256" key="1">
    <source>
        <dbReference type="SAM" id="SignalP"/>
    </source>
</evidence>